<keyword evidence="2" id="KW-1185">Reference proteome</keyword>
<gene>
    <name evidence="1" type="ORF">CEXT_403441</name>
</gene>
<name>A0AAV4V467_CAEEX</name>
<accession>A0AAV4V467</accession>
<dbReference type="EMBL" id="BPLR01013887">
    <property type="protein sequence ID" value="GIY64489.1"/>
    <property type="molecule type" value="Genomic_DNA"/>
</dbReference>
<sequence length="106" mass="12122">MVNVALLIRKPEHAIYQELLGSKLKCKLHLCKNPELSLQFLIAPTPLSHSPADVECDANIQNISHSVISLRQLRSTKVHRLQRWLYIQYKKISLEYFIVFIAALGG</sequence>
<dbReference type="Proteomes" id="UP001054945">
    <property type="component" value="Unassembled WGS sequence"/>
</dbReference>
<evidence type="ECO:0000313" key="1">
    <source>
        <dbReference type="EMBL" id="GIY64489.1"/>
    </source>
</evidence>
<reference evidence="1 2" key="1">
    <citation type="submission" date="2021-06" db="EMBL/GenBank/DDBJ databases">
        <title>Caerostris extrusa draft genome.</title>
        <authorList>
            <person name="Kono N."/>
            <person name="Arakawa K."/>
        </authorList>
    </citation>
    <scope>NUCLEOTIDE SEQUENCE [LARGE SCALE GENOMIC DNA]</scope>
</reference>
<protein>
    <submittedName>
        <fullName evidence="1">Uncharacterized protein</fullName>
    </submittedName>
</protein>
<dbReference type="AlphaFoldDB" id="A0AAV4V467"/>
<proteinExistence type="predicted"/>
<evidence type="ECO:0000313" key="2">
    <source>
        <dbReference type="Proteomes" id="UP001054945"/>
    </source>
</evidence>
<organism evidence="1 2">
    <name type="scientific">Caerostris extrusa</name>
    <name type="common">Bark spider</name>
    <name type="synonym">Caerostris bankana</name>
    <dbReference type="NCBI Taxonomy" id="172846"/>
    <lineage>
        <taxon>Eukaryota</taxon>
        <taxon>Metazoa</taxon>
        <taxon>Ecdysozoa</taxon>
        <taxon>Arthropoda</taxon>
        <taxon>Chelicerata</taxon>
        <taxon>Arachnida</taxon>
        <taxon>Araneae</taxon>
        <taxon>Araneomorphae</taxon>
        <taxon>Entelegynae</taxon>
        <taxon>Araneoidea</taxon>
        <taxon>Araneidae</taxon>
        <taxon>Caerostris</taxon>
    </lineage>
</organism>
<comment type="caution">
    <text evidence="1">The sequence shown here is derived from an EMBL/GenBank/DDBJ whole genome shotgun (WGS) entry which is preliminary data.</text>
</comment>